<dbReference type="PANTHER" id="PTHR38096:SF1">
    <property type="entry name" value="ENTEROBACTIN SYNTHASE COMPONENT D"/>
    <property type="match status" value="1"/>
</dbReference>
<dbReference type="SUPFAM" id="SSF56214">
    <property type="entry name" value="4'-phosphopantetheinyl transferase"/>
    <property type="match status" value="1"/>
</dbReference>
<comment type="catalytic activity">
    <reaction evidence="10">
        <text>apo-[aryl-carrier protein] + CoA = holo-[aryl-carrier protein] + adenosine 3',5'-bisphosphate + H(+)</text>
        <dbReference type="Rhea" id="RHEA:48404"/>
        <dbReference type="Rhea" id="RHEA-COMP:15903"/>
        <dbReference type="Rhea" id="RHEA-COMP:17557"/>
        <dbReference type="ChEBI" id="CHEBI:15378"/>
        <dbReference type="ChEBI" id="CHEBI:29999"/>
        <dbReference type="ChEBI" id="CHEBI:57287"/>
        <dbReference type="ChEBI" id="CHEBI:58343"/>
        <dbReference type="ChEBI" id="CHEBI:64479"/>
    </reaction>
</comment>
<evidence type="ECO:0000256" key="6">
    <source>
        <dbReference type="ARBA" id="ARBA00022679"/>
    </source>
</evidence>
<reference evidence="16" key="1">
    <citation type="submission" date="2022-11" db="EMBL/GenBank/DDBJ databases">
        <title>Larsenimonas rhizosphaerae sp. nov., isolated from a tidal mudflat.</title>
        <authorList>
            <person name="Lee S.D."/>
            <person name="Kim I.S."/>
        </authorList>
    </citation>
    <scope>NUCLEOTIDE SEQUENCE</scope>
    <source>
        <strain evidence="16">GH2-1</strain>
    </source>
</reference>
<keyword evidence="13" id="KW-0460">Magnesium</keyword>
<feature type="binding site" evidence="12">
    <location>
        <begin position="106"/>
        <end position="107"/>
    </location>
    <ligand>
        <name>CoA</name>
        <dbReference type="ChEBI" id="CHEBI:57287"/>
    </ligand>
</feature>
<feature type="binding site" evidence="12">
    <location>
        <position position="178"/>
    </location>
    <ligand>
        <name>CoA</name>
        <dbReference type="ChEBI" id="CHEBI:57287"/>
    </ligand>
</feature>
<comment type="catalytic activity">
    <reaction evidence="11">
        <text>apo-[peptidyl-carrier protein] + CoA = holo-[peptidyl-carrier protein] + adenosine 3',5'-bisphosphate + H(+)</text>
        <dbReference type="Rhea" id="RHEA:46228"/>
        <dbReference type="Rhea" id="RHEA-COMP:11479"/>
        <dbReference type="Rhea" id="RHEA-COMP:11480"/>
        <dbReference type="ChEBI" id="CHEBI:15378"/>
        <dbReference type="ChEBI" id="CHEBI:29999"/>
        <dbReference type="ChEBI" id="CHEBI:57287"/>
        <dbReference type="ChEBI" id="CHEBI:58343"/>
        <dbReference type="ChEBI" id="CHEBI:64479"/>
    </reaction>
</comment>
<comment type="function">
    <text evidence="1">Involved in the biosynthesis of the siderophore enterobactin (enterochelin), which is a macrocyclic trimeric lactone of N-(2,3-dihydroxybenzoyl)-serine. The serine trilactone serves as a scaffolding for the three catechol functionalities that provide hexadentate coordination for the tightly ligated iron(2+) atoms. Plays an essential role in the assembly of the enterobactin by catalyzing the transfer of the 4'-phosphopantetheine (Ppant) moiety from coenzyme A to the apo-domains of both EntB (ArCP domain) and EntF (PCP domain) to yield their holo-forms which make them competent for the activation of 2,3-dihydroxybenzoate (DHB) and L-serine, respectively.</text>
</comment>
<evidence type="ECO:0000259" key="14">
    <source>
        <dbReference type="Pfam" id="PF01648"/>
    </source>
</evidence>
<keyword evidence="17" id="KW-1185">Reference proteome</keyword>
<dbReference type="Pfam" id="PF01648">
    <property type="entry name" value="ACPS"/>
    <property type="match status" value="1"/>
</dbReference>
<dbReference type="InterPro" id="IPR008278">
    <property type="entry name" value="4-PPantetheinyl_Trfase_dom"/>
</dbReference>
<dbReference type="InterPro" id="IPR003542">
    <property type="entry name" value="Enbac_synth_compD-like"/>
</dbReference>
<evidence type="ECO:0000256" key="13">
    <source>
        <dbReference type="PIRSR" id="PIRSR603542-2"/>
    </source>
</evidence>
<comment type="cofactor">
    <cofactor evidence="13">
        <name>Mg(2+)</name>
        <dbReference type="ChEBI" id="CHEBI:18420"/>
    </cofactor>
</comment>
<dbReference type="Pfam" id="PF17837">
    <property type="entry name" value="4PPT_N"/>
    <property type="match status" value="1"/>
</dbReference>
<feature type="binding site" evidence="12">
    <location>
        <position position="67"/>
    </location>
    <ligand>
        <name>CoA</name>
        <dbReference type="ChEBI" id="CHEBI:57287"/>
    </ligand>
</feature>
<feature type="binding site" evidence="12">
    <location>
        <position position="128"/>
    </location>
    <ligand>
        <name>CoA</name>
        <dbReference type="ChEBI" id="CHEBI:57287"/>
    </ligand>
</feature>
<evidence type="ECO:0000256" key="2">
    <source>
        <dbReference type="ARBA" id="ARBA00004993"/>
    </source>
</evidence>
<feature type="binding site" evidence="13">
    <location>
        <position position="130"/>
    </location>
    <ligand>
        <name>Mg(2+)</name>
        <dbReference type="ChEBI" id="CHEBI:18420"/>
    </ligand>
</feature>
<feature type="binding site" evidence="13">
    <location>
        <position position="128"/>
    </location>
    <ligand>
        <name>Mg(2+)</name>
        <dbReference type="ChEBI" id="CHEBI:18420"/>
    </ligand>
</feature>
<evidence type="ECO:0000256" key="9">
    <source>
        <dbReference type="ARBA" id="ARBA00031996"/>
    </source>
</evidence>
<feature type="binding site" evidence="12">
    <location>
        <position position="174"/>
    </location>
    <ligand>
        <name>CoA</name>
        <dbReference type="ChEBI" id="CHEBI:57287"/>
    </ligand>
</feature>
<proteinExistence type="inferred from homology"/>
<dbReference type="GO" id="GO:0009366">
    <property type="term" value="C:enterobactin synthetase complex"/>
    <property type="evidence" value="ECO:0007669"/>
    <property type="project" value="InterPro"/>
</dbReference>
<dbReference type="Proteomes" id="UP001165678">
    <property type="component" value="Unassembled WGS sequence"/>
</dbReference>
<comment type="similarity">
    <text evidence="3">Belongs to the P-Pant transferase superfamily. EntD family.</text>
</comment>
<evidence type="ECO:0000259" key="15">
    <source>
        <dbReference type="Pfam" id="PF17837"/>
    </source>
</evidence>
<dbReference type="GO" id="GO:0000287">
    <property type="term" value="F:magnesium ion binding"/>
    <property type="evidence" value="ECO:0007669"/>
    <property type="project" value="InterPro"/>
</dbReference>
<comment type="pathway">
    <text evidence="2">Siderophore biosynthesis; enterobactin biosynthesis.</text>
</comment>
<dbReference type="GO" id="GO:0009239">
    <property type="term" value="P:enterobactin biosynthetic process"/>
    <property type="evidence" value="ECO:0007669"/>
    <property type="project" value="UniProtKB-KW"/>
</dbReference>
<dbReference type="GO" id="GO:0008897">
    <property type="term" value="F:holo-[acyl-carrier-protein] synthase activity"/>
    <property type="evidence" value="ECO:0007669"/>
    <property type="project" value="InterPro"/>
</dbReference>
<evidence type="ECO:0000313" key="17">
    <source>
        <dbReference type="Proteomes" id="UP001165678"/>
    </source>
</evidence>
<accession>A0AA42CWQ3</accession>
<evidence type="ECO:0000256" key="5">
    <source>
        <dbReference type="ARBA" id="ARBA00019087"/>
    </source>
</evidence>
<evidence type="ECO:0000313" key="16">
    <source>
        <dbReference type="EMBL" id="MCX2522893.1"/>
    </source>
</evidence>
<evidence type="ECO:0000256" key="8">
    <source>
        <dbReference type="ARBA" id="ARBA00029894"/>
    </source>
</evidence>
<evidence type="ECO:0000256" key="7">
    <source>
        <dbReference type="ARBA" id="ARBA00023191"/>
    </source>
</evidence>
<dbReference type="PANTHER" id="PTHR38096">
    <property type="entry name" value="ENTEROBACTIN SYNTHASE COMPONENT D"/>
    <property type="match status" value="1"/>
</dbReference>
<dbReference type="AlphaFoldDB" id="A0AA42CWQ3"/>
<comment type="caution">
    <text evidence="16">The sequence shown here is derived from an EMBL/GenBank/DDBJ whole genome shotgun (WGS) entry which is preliminary data.</text>
</comment>
<dbReference type="InterPro" id="IPR037143">
    <property type="entry name" value="4-PPantetheinyl_Trfase_dom_sf"/>
</dbReference>
<dbReference type="RefSeq" id="WP_265895321.1">
    <property type="nucleotide sequence ID" value="NZ_JAPIVE010000001.1"/>
</dbReference>
<feature type="domain" description="4'-phosphopantetheinyl transferase" evidence="14">
    <location>
        <begin position="125"/>
        <end position="217"/>
    </location>
</feature>
<protein>
    <recommendedName>
        <fullName evidence="5">Enterobactin synthase component D</fullName>
    </recommendedName>
    <alternativeName>
        <fullName evidence="8">4'-phosphopantetheinyl transferase EntD</fullName>
    </alternativeName>
    <alternativeName>
        <fullName evidence="9">Enterochelin synthase D</fullName>
    </alternativeName>
</protein>
<dbReference type="GO" id="GO:0005886">
    <property type="term" value="C:plasma membrane"/>
    <property type="evidence" value="ECO:0007669"/>
    <property type="project" value="TreeGrafter"/>
</dbReference>
<evidence type="ECO:0000256" key="4">
    <source>
        <dbReference type="ARBA" id="ARBA00011503"/>
    </source>
</evidence>
<feature type="binding site" evidence="13">
    <location>
        <position position="129"/>
    </location>
    <ligand>
        <name>Mg(2+)</name>
        <dbReference type="ChEBI" id="CHEBI:18420"/>
    </ligand>
</feature>
<evidence type="ECO:0000256" key="11">
    <source>
        <dbReference type="ARBA" id="ARBA00049191"/>
    </source>
</evidence>
<evidence type="ECO:0000256" key="12">
    <source>
        <dbReference type="PIRSR" id="PIRSR603542-1"/>
    </source>
</evidence>
<dbReference type="EMBL" id="JAPIVE010000001">
    <property type="protein sequence ID" value="MCX2522893.1"/>
    <property type="molecule type" value="Genomic_DNA"/>
</dbReference>
<dbReference type="InterPro" id="IPR041354">
    <property type="entry name" value="4PPT_N"/>
</dbReference>
<name>A0AA42CWQ3_9GAMM</name>
<keyword evidence="13" id="KW-0479">Metal-binding</keyword>
<keyword evidence="7" id="KW-0259">Enterobactin biosynthesis</keyword>
<dbReference type="Gene3D" id="3.90.470.20">
    <property type="entry name" value="4'-phosphopantetheinyl transferase domain"/>
    <property type="match status" value="1"/>
</dbReference>
<sequence length="244" mass="26796">MHLPDALLSLPEPSLLPSALSGQGIWVTCRFDPSRLEATSFDDAGITLPERLKRAAPKRQTEYLAGRCCVREALRALGHSPATPFRLDNAEDRRPLWPQGVVGTLTHSPDLAGAWLAPADQWQALGMDAEHIIPAPRAARLQSAILTASEQTLLAGLDAEAFAHALTLVFSVKESLYKALYPLTGTPFYFMDARLVSQDAKARTLTLELLKPLSRQWPAGRRLICHWQPCHHQIITFAAIPAGQ</sequence>
<evidence type="ECO:0000256" key="1">
    <source>
        <dbReference type="ARBA" id="ARBA00003937"/>
    </source>
</evidence>
<feature type="binding site" evidence="12">
    <location>
        <position position="59"/>
    </location>
    <ligand>
        <name>CoA</name>
        <dbReference type="ChEBI" id="CHEBI:57287"/>
    </ligand>
</feature>
<feature type="domain" description="4'-phosphopantetheinyl transferase N-terminal" evidence="15">
    <location>
        <begin position="50"/>
        <end position="115"/>
    </location>
</feature>
<organism evidence="16 17">
    <name type="scientific">Larsenimonas rhizosphaerae</name>
    <dbReference type="NCBI Taxonomy" id="2944682"/>
    <lineage>
        <taxon>Bacteria</taxon>
        <taxon>Pseudomonadati</taxon>
        <taxon>Pseudomonadota</taxon>
        <taxon>Gammaproteobacteria</taxon>
        <taxon>Oceanospirillales</taxon>
        <taxon>Halomonadaceae</taxon>
        <taxon>Larsenimonas</taxon>
    </lineage>
</organism>
<keyword evidence="6 16" id="KW-0808">Transferase</keyword>
<evidence type="ECO:0000256" key="10">
    <source>
        <dbReference type="ARBA" id="ARBA00049176"/>
    </source>
</evidence>
<evidence type="ECO:0000256" key="3">
    <source>
        <dbReference type="ARBA" id="ARBA00008342"/>
    </source>
</evidence>
<comment type="subunit">
    <text evidence="4">EntB, EntD, EntE, and EntF form a multienzyme complex called enterobactin synthase.</text>
</comment>
<gene>
    <name evidence="16" type="ORF">OQ287_01430</name>
</gene>
<dbReference type="PRINTS" id="PR01399">
    <property type="entry name" value="ENTSNTHTASED"/>
</dbReference>